<keyword evidence="2" id="KW-1185">Reference proteome</keyword>
<organism evidence="1 2">
    <name type="scientific">Hibiscus syriacus</name>
    <name type="common">Rose of Sharon</name>
    <dbReference type="NCBI Taxonomy" id="106335"/>
    <lineage>
        <taxon>Eukaryota</taxon>
        <taxon>Viridiplantae</taxon>
        <taxon>Streptophyta</taxon>
        <taxon>Embryophyta</taxon>
        <taxon>Tracheophyta</taxon>
        <taxon>Spermatophyta</taxon>
        <taxon>Magnoliopsida</taxon>
        <taxon>eudicotyledons</taxon>
        <taxon>Gunneridae</taxon>
        <taxon>Pentapetalae</taxon>
        <taxon>rosids</taxon>
        <taxon>malvids</taxon>
        <taxon>Malvales</taxon>
        <taxon>Malvaceae</taxon>
        <taxon>Malvoideae</taxon>
        <taxon>Hibiscus</taxon>
    </lineage>
</organism>
<protein>
    <submittedName>
        <fullName evidence="1">Uncharacterized protein</fullName>
    </submittedName>
</protein>
<sequence>MFSNPLNVDPSLVSLLKDLRLHVVDFVDFVVSSQLVFNLILSPWNRATITPWSNPSQVLHRVLHDYRCGLAFRGVSSYHGDGVKEGVLLCDGGGNAAGDGGRRDGVGERRDGVRRWLAALFHGDGGYGVLDVFVDRSDLHDGVADDERGRVKHCFGQVSGGGSLVLGLGRVDQKPDPTRRMPIPIYRDDFDWIKAVSTVMYGQGRPQYLCLLGLSPR</sequence>
<dbReference type="Proteomes" id="UP000436088">
    <property type="component" value="Unassembled WGS sequence"/>
</dbReference>
<gene>
    <name evidence="1" type="ORF">F3Y22_tig00000778pilonHSYRG00111</name>
</gene>
<evidence type="ECO:0000313" key="1">
    <source>
        <dbReference type="EMBL" id="KAE8734088.1"/>
    </source>
</evidence>
<comment type="caution">
    <text evidence="1">The sequence shown here is derived from an EMBL/GenBank/DDBJ whole genome shotgun (WGS) entry which is preliminary data.</text>
</comment>
<evidence type="ECO:0000313" key="2">
    <source>
        <dbReference type="Proteomes" id="UP000436088"/>
    </source>
</evidence>
<proteinExistence type="predicted"/>
<accession>A0A6A3D2P0</accession>
<dbReference type="EMBL" id="VEPZ02000074">
    <property type="protein sequence ID" value="KAE8734088.1"/>
    <property type="molecule type" value="Genomic_DNA"/>
</dbReference>
<dbReference type="AlphaFoldDB" id="A0A6A3D2P0"/>
<name>A0A6A3D2P0_HIBSY</name>
<reference evidence="1" key="1">
    <citation type="submission" date="2019-09" db="EMBL/GenBank/DDBJ databases">
        <title>Draft genome information of white flower Hibiscus syriacus.</title>
        <authorList>
            <person name="Kim Y.-M."/>
        </authorList>
    </citation>
    <scope>NUCLEOTIDE SEQUENCE [LARGE SCALE GENOMIC DNA]</scope>
    <source>
        <strain evidence="1">YM2019G1</strain>
    </source>
</reference>